<comment type="caution">
    <text evidence="5">The sequence shown here is derived from an EMBL/GenBank/DDBJ whole genome shotgun (WGS) entry which is preliminary data.</text>
</comment>
<evidence type="ECO:0000256" key="2">
    <source>
        <dbReference type="SAM" id="MobiDB-lite"/>
    </source>
</evidence>
<name>A0A246BIL8_9DEIO</name>
<evidence type="ECO:0000313" key="6">
    <source>
        <dbReference type="Proteomes" id="UP000197208"/>
    </source>
</evidence>
<dbReference type="OrthoDB" id="74365at2"/>
<gene>
    <name evidence="5" type="ORF">CBQ26_13645</name>
</gene>
<evidence type="ECO:0000259" key="3">
    <source>
        <dbReference type="Pfam" id="PF01551"/>
    </source>
</evidence>
<organism evidence="5 6">
    <name type="scientific">Deinococcus indicus</name>
    <dbReference type="NCBI Taxonomy" id="223556"/>
    <lineage>
        <taxon>Bacteria</taxon>
        <taxon>Thermotogati</taxon>
        <taxon>Deinococcota</taxon>
        <taxon>Deinococci</taxon>
        <taxon>Deinococcales</taxon>
        <taxon>Deinococcaceae</taxon>
        <taxon>Deinococcus</taxon>
    </lineage>
</organism>
<dbReference type="NCBIfam" id="TIGR01760">
    <property type="entry name" value="tape_meas_TP901"/>
    <property type="match status" value="1"/>
</dbReference>
<dbReference type="SUPFAM" id="SSF51261">
    <property type="entry name" value="Duplicated hybrid motif"/>
    <property type="match status" value="1"/>
</dbReference>
<feature type="compositionally biased region" description="Basic and acidic residues" evidence="2">
    <location>
        <begin position="1166"/>
        <end position="1182"/>
    </location>
</feature>
<dbReference type="InterPro" id="IPR011055">
    <property type="entry name" value="Dup_hybrid_motif"/>
</dbReference>
<dbReference type="EMBL" id="NHMK01000020">
    <property type="protein sequence ID" value="OWL95090.1"/>
    <property type="molecule type" value="Genomic_DNA"/>
</dbReference>
<dbReference type="Gene3D" id="2.70.70.10">
    <property type="entry name" value="Glucose Permease (Domain IIA)"/>
    <property type="match status" value="1"/>
</dbReference>
<keyword evidence="6" id="KW-1185">Reference proteome</keyword>
<dbReference type="Pfam" id="PF01551">
    <property type="entry name" value="Peptidase_M23"/>
    <property type="match status" value="1"/>
</dbReference>
<dbReference type="PANTHER" id="PTHR37813">
    <property type="entry name" value="FELS-2 PROPHAGE PROTEIN"/>
    <property type="match status" value="1"/>
</dbReference>
<feature type="domain" description="Phage tail tape measure protein" evidence="4">
    <location>
        <begin position="516"/>
        <end position="706"/>
    </location>
</feature>
<reference evidence="5 6" key="1">
    <citation type="submission" date="2017-05" db="EMBL/GenBank/DDBJ databases">
        <title>De novo genome assembly of Deniococcus indicus strain DR1.</title>
        <authorList>
            <person name="Chauhan D."/>
            <person name="Yennamalli R.M."/>
            <person name="Priyadarshini R."/>
        </authorList>
    </citation>
    <scope>NUCLEOTIDE SEQUENCE [LARGE SCALE GENOMIC DNA]</scope>
    <source>
        <strain evidence="5 6">DR1</strain>
    </source>
</reference>
<dbReference type="Pfam" id="PF10145">
    <property type="entry name" value="PhageMin_Tail"/>
    <property type="match status" value="1"/>
</dbReference>
<protein>
    <submittedName>
        <fullName evidence="5">Phage tail tape measure protein</fullName>
    </submittedName>
</protein>
<evidence type="ECO:0000259" key="4">
    <source>
        <dbReference type="Pfam" id="PF10145"/>
    </source>
</evidence>
<evidence type="ECO:0000256" key="1">
    <source>
        <dbReference type="ARBA" id="ARBA00022612"/>
    </source>
</evidence>
<dbReference type="RefSeq" id="WP_088249178.1">
    <property type="nucleotide sequence ID" value="NZ_NHMK01000020.1"/>
</dbReference>
<dbReference type="Proteomes" id="UP000197208">
    <property type="component" value="Unassembled WGS sequence"/>
</dbReference>
<feature type="region of interest" description="Disordered" evidence="2">
    <location>
        <begin position="1166"/>
        <end position="1226"/>
    </location>
</feature>
<dbReference type="PANTHER" id="PTHR37813:SF1">
    <property type="entry name" value="FELS-2 PROPHAGE PROTEIN"/>
    <property type="match status" value="1"/>
</dbReference>
<dbReference type="InterPro" id="IPR016047">
    <property type="entry name" value="M23ase_b-sheet_dom"/>
</dbReference>
<keyword evidence="1" id="KW-1188">Viral release from host cell</keyword>
<sequence>MTNPTSLGDLTLSPTLDDSRFWADFNQLIQQVEREQGVKLRIDDRAALSATDRVKKDIEALGTLTGKQADEQVRNARVLGAQYQASAKAIKEQNAAAIASYRSQTAASRAEAVAAQERTARIREQQAQLSLTTRLAQQAAREEKVRSQVSITALSNEMVAYRNMWQARQISDQQLIEAQRRIHSQAILQAQAVDRTTDAYRRLTQVAAGAQRSIDRAEGINSRGGLADGVTQGIQAALGQFGVGGDLLAGFVQLIAAKRAAAVNTAEGLGSDTMAGLIRGMKSDQAQVKRTAEETAEGIEAAIRQELDIHSPSRVMEYLGQMVGDGFASGIRSRWADARRAAAGLSDAAQSGVNTNVLPAGLSLGGRVLGSAAGGALDAGKVSSTSAALDGLNKQLQENAVASAAAATAGAATEVATEALGGAVEGAAEHIQSFTDARNEQDAAQREAALNDAKTALAFTAVAAAATAAAAAMIVNYNAARDYQTAMLAAQATTEATASQMRALDEVARSNELAQLGIDGIKAAAAVEELGSQGLNTTQIIGGGLTVALTLAKAVNTDVATSAAVAAASTKAFGLEAKDLARVGDVVTNAVNGTSVKIDSFSDAIAAGGSQARASGVDFATFTAVISLLTDKALGASDAGTAFKTFLMALTPNSAAAKAEMKRLNLEFFDAQGNMKSMGEIAGLLQRAFAKLTPEQRLLSSEIMFGSDGQRVYNALVEAGTDGLNQRVSVLDRAGKMTDAATRKLEGAAGAQEQFNASLKNFQIQAGQSFLPAASKMLDWSSSFLQNLTSISREYGKLLSGQAAFGAQTYDLPSWLAQTGLKQADLTASEVQRAQALLTQMQQAANLSAKNAEQWRKLHLEGKARAVELDGLRQIGQMGVALTALQRAIAARVTPAGQDLGNFRDLNSILRGLGVSGFGLSADYAGHTGKDVRTPEGTPLRADQTVRVTSGFEKGGYGQYLKLTDRDGYQMILAHLKTIDKAILDQIKQRGFAVAKAGDLLGTTGGARGAWYSQNSTGPHLHVEVRDPQGRVQNLDRFRLGNAAPVTRPDLTVPAGPTVKSNEALIAEARRILGRIEQTSKAGDLTGTVKAEAELERFTNSSERAAAAVKYVQAQVKTADKTVSQYGQTFDRLKGQLDVAQSLRDMGGAADAYLKSLDAVTRGAREAADAEKRRNGETDKYRQLLSLSGDAAKKAQAERERASREADADRKENERREKEAQDRLARINSLSRQGKIEAARLELTELERMRENDLRAAGQSAAQRLAVEKRYADRIYAARKSVLDREKADRDAAIRNNRDLTPALRQEQLTLSDRTYQEALADAGDTRSQRPADALDAQRRAVRSLRDEYAGLAGGMREKIEAGQVEAADLQAYLEGLEKLTRAAGEAGLAQDRYVQDARQSAEAIYQQGIDAQVAAGAFTDVTDSFDRAGRAGQAFTVTLEDALALLPAGEDATAAYMKVLEELAAEGKVAAETVTAVKQAVADRAVIWQLEAEEISRVTEESLAAADGLAELGDTEGAIGVLSGTMDGLYDRLEQGQDVADAISLVTDRLNELGAALNLGDEFNSFVAGLSGTVDEQIGQVVDRLEEVTDPAMRAKLQGLLKDLRADLPKYADPYAAGYLPGSTGFVSTGDAPDLKEVASARDLGTLLNETTDPAQVQALMGEVADLLASEIGQRLPASVRTSLEEGVQGAQGYLDALSQITEDGVVDGWERGAKGAFATPLPENRFVELTDQLYALRDSLGDPMQENAITEGLQAARAAGELTESQLQSLLELIRLIKGEVTPDLGLVGQQEGAYDDLVTRAGDIDQGVAVGKTDRVEAARQMRALATEADRYAQAAEAAGNAELAAQFRQAAGAAREAAGAIGTLMDVQEYAGHVQDLAGAFSGLAEATGNEDLAANLNGLGNLAGKVAALAGDIARIVANPADVGAWVGAITKIVSGIGEALNGHRKAYAEAERLRNDFNKRFTLINGDDFAKTTVRSRGWLADTFGGGPEVKQVVDDFGLKIAQTIEGGVLGGIKNGLKQALTTGDWTDFSNTFRESAYSGVVDGLIEAVFNDALKDILAPGIKALTDAAKTPGADDDAAAVAAFEAGVRQAEQFLTQTGQALQPSLDRLRGNLGVTLSGNTGGVDTTGLSTLPEPIQFALATPLLDGVRGLKEAGEILKEGAVIIRDTFKGGVKVTVQQGSSSYTSTTGALV</sequence>
<feature type="compositionally biased region" description="Basic and acidic residues" evidence="2">
    <location>
        <begin position="1191"/>
        <end position="1225"/>
    </location>
</feature>
<dbReference type="InterPro" id="IPR010090">
    <property type="entry name" value="Phage_tape_meas"/>
</dbReference>
<evidence type="ECO:0000313" key="5">
    <source>
        <dbReference type="EMBL" id="OWL95090.1"/>
    </source>
</evidence>
<proteinExistence type="predicted"/>
<accession>A0A246BIL8</accession>
<feature type="domain" description="M23ase beta-sheet core" evidence="3">
    <location>
        <begin position="926"/>
        <end position="1029"/>
    </location>
</feature>
<dbReference type="CDD" id="cd12797">
    <property type="entry name" value="M23_peptidase"/>
    <property type="match status" value="1"/>
</dbReference>